<accession>A0A2G3PJA9</accession>
<protein>
    <submittedName>
        <fullName evidence="1">Uncharacterized protein</fullName>
    </submittedName>
</protein>
<dbReference type="Proteomes" id="UP000225108">
    <property type="component" value="Unassembled WGS sequence"/>
</dbReference>
<dbReference type="RefSeq" id="WP_099384123.1">
    <property type="nucleotide sequence ID" value="NZ_PEBD01000010.1"/>
</dbReference>
<dbReference type="EMBL" id="PEBD01000010">
    <property type="protein sequence ID" value="PHV65806.1"/>
    <property type="molecule type" value="Genomic_DNA"/>
</dbReference>
<organism evidence="1 2">
    <name type="scientific">Williamsia marianensis</name>
    <dbReference type="NCBI Taxonomy" id="85044"/>
    <lineage>
        <taxon>Bacteria</taxon>
        <taxon>Bacillati</taxon>
        <taxon>Actinomycetota</taxon>
        <taxon>Actinomycetes</taxon>
        <taxon>Mycobacteriales</taxon>
        <taxon>Nocardiaceae</taxon>
        <taxon>Williamsia</taxon>
    </lineage>
</organism>
<reference evidence="1 2" key="1">
    <citation type="submission" date="2017-10" db="EMBL/GenBank/DDBJ databases">
        <title>The draft genome sequence of Williamsia sp. BULT 1.1 isolated from the semi-arid grassland soils from South Africa.</title>
        <authorList>
            <person name="Kabwe M.H."/>
            <person name="Govender N."/>
            <person name="Mutseka Lunga P."/>
            <person name="Vikram S."/>
            <person name="Makhalanyane T.P."/>
        </authorList>
    </citation>
    <scope>NUCLEOTIDE SEQUENCE [LARGE SCALE GENOMIC DNA]</scope>
    <source>
        <strain evidence="1 2">BULT 1.1</strain>
    </source>
</reference>
<proteinExistence type="predicted"/>
<sequence>MKLPLPPAKHLSDHEVARLLYTATGLIDPALGAVEHLDPLGIKHRTFRGPEQQAMSASEVPAEGIAKLIAALDDSLVKVTDASGFPGTAKWESWTADQRRDWWVGRMGTVTTALVAYPGVFGVIANRLPIQVIAGFVQQAVVLCAVARAYGIDDRHAQTDLLAHVLCRRKLDSRALLRNGSADEGHASVWDRLATSRAIVGELGRRPSPRQPWRLLGALPVIGAVADFIGEHSALRRATDSAVEEIQHNS</sequence>
<comment type="caution">
    <text evidence="1">The sequence shown here is derived from an EMBL/GenBank/DDBJ whole genome shotgun (WGS) entry which is preliminary data.</text>
</comment>
<dbReference type="AlphaFoldDB" id="A0A2G3PJA9"/>
<evidence type="ECO:0000313" key="2">
    <source>
        <dbReference type="Proteomes" id="UP000225108"/>
    </source>
</evidence>
<name>A0A2G3PJA9_WILMA</name>
<gene>
    <name evidence="1" type="ORF">CSW57_19050</name>
</gene>
<evidence type="ECO:0000313" key="1">
    <source>
        <dbReference type="EMBL" id="PHV65806.1"/>
    </source>
</evidence>